<sequence length="478" mass="50681">MSETDVAYAERTTGSTPIDVLADSRASQCAIDGPMIKALGANSINVYYTDATQSHDKCMKVFQDNGIYVIANMASQWDSTIFNMTGMDVSSNGANFTWQMDVFKQYAAVLDSMAGYSNLLGLLIGNEIVSGPHMENHVDLAPYLKAAARDMKAYTTARQYRSIPIGYATSAEITYIQELGEYLACGGNSNEAIDFYSVNAYQWCGKSSMSGSPYDDLTAKLEGLAVPIFLSEDGCNTPASQLLRDQSATFQSNMPGIWSGSIVYQWRHEASNYGLVSYTTSGVSTPTTLAGYDALKNQWSAVTANTHPPSTVSSPSCPTSINSYWSINSSAALPTIAGLDFATIKPSGVTGTAHGTRTLTSRSTPSSNPRSKHDIGVMAGIGVGAGVGVVLIFAALVTFFVRRHRRKRARNTGSSVAEMSDTLGAGNPDQSAPLTGISRTAPSADLVHADSPSGLPGSDPRGQELGTVVAHKAGKEEV</sequence>
<evidence type="ECO:0000256" key="8">
    <source>
        <dbReference type="SAM" id="MobiDB-lite"/>
    </source>
</evidence>
<protein>
    <recommendedName>
        <fullName evidence="7">1,3-beta-glucanosyltransferase</fullName>
        <ecNumber evidence="7">2.4.1.-</ecNumber>
    </recommendedName>
</protein>
<keyword evidence="5 7" id="KW-0449">Lipoprotein</keyword>
<feature type="region of interest" description="Disordered" evidence="8">
    <location>
        <begin position="407"/>
        <end position="478"/>
    </location>
</feature>
<dbReference type="GO" id="GO:0016787">
    <property type="term" value="F:hydrolase activity"/>
    <property type="evidence" value="ECO:0007669"/>
    <property type="project" value="UniProtKB-KW"/>
</dbReference>
<dbReference type="GO" id="GO:0005886">
    <property type="term" value="C:plasma membrane"/>
    <property type="evidence" value="ECO:0007669"/>
    <property type="project" value="UniProtKB-SubCell"/>
</dbReference>
<organism evidence="10 11">
    <name type="scientific">Penicillium hordei</name>
    <dbReference type="NCBI Taxonomy" id="40994"/>
    <lineage>
        <taxon>Eukaryota</taxon>
        <taxon>Fungi</taxon>
        <taxon>Dikarya</taxon>
        <taxon>Ascomycota</taxon>
        <taxon>Pezizomycotina</taxon>
        <taxon>Eurotiomycetes</taxon>
        <taxon>Eurotiomycetidae</taxon>
        <taxon>Eurotiales</taxon>
        <taxon>Aspergillaceae</taxon>
        <taxon>Penicillium</taxon>
    </lineage>
</organism>
<evidence type="ECO:0000256" key="4">
    <source>
        <dbReference type="ARBA" id="ARBA00023180"/>
    </source>
</evidence>
<accession>A0AAD6E604</accession>
<dbReference type="PANTHER" id="PTHR31468:SF8">
    <property type="entry name" value="1,3-BETA-GLUCANOSYLTRANSFERASE GAS2"/>
    <property type="match status" value="1"/>
</dbReference>
<dbReference type="AlphaFoldDB" id="A0AAD6E604"/>
<keyword evidence="10" id="KW-0378">Hydrolase</keyword>
<name>A0AAD6E604_9EURO</name>
<keyword evidence="4" id="KW-0325">Glycoprotein</keyword>
<proteinExistence type="inferred from homology"/>
<evidence type="ECO:0000256" key="6">
    <source>
        <dbReference type="ARBA" id="ARBA00025026"/>
    </source>
</evidence>
<dbReference type="InterPro" id="IPR004886">
    <property type="entry name" value="Glucanosyltransferase"/>
</dbReference>
<keyword evidence="3" id="KW-0732">Signal</keyword>
<evidence type="ECO:0000256" key="5">
    <source>
        <dbReference type="ARBA" id="ARBA00023288"/>
    </source>
</evidence>
<keyword evidence="9" id="KW-1133">Transmembrane helix</keyword>
<dbReference type="GO" id="GO:0098552">
    <property type="term" value="C:side of membrane"/>
    <property type="evidence" value="ECO:0007669"/>
    <property type="project" value="UniProtKB-KW"/>
</dbReference>
<feature type="compositionally biased region" description="Low complexity" evidence="8">
    <location>
        <begin position="356"/>
        <end position="369"/>
    </location>
</feature>
<evidence type="ECO:0000256" key="2">
    <source>
        <dbReference type="ARBA" id="ARBA00007528"/>
    </source>
</evidence>
<keyword evidence="9" id="KW-0812">Transmembrane</keyword>
<feature type="transmembrane region" description="Helical" evidence="9">
    <location>
        <begin position="375"/>
        <end position="401"/>
    </location>
</feature>
<reference evidence="10" key="2">
    <citation type="submission" date="2023-01" db="EMBL/GenBank/DDBJ databases">
        <authorList>
            <person name="Petersen C."/>
        </authorList>
    </citation>
    <scope>NUCLEOTIDE SEQUENCE</scope>
    <source>
        <strain evidence="10">IBT 12815</strain>
    </source>
</reference>
<evidence type="ECO:0000313" key="10">
    <source>
        <dbReference type="EMBL" id="KAJ5602418.1"/>
    </source>
</evidence>
<keyword evidence="11" id="KW-1185">Reference proteome</keyword>
<dbReference type="InterPro" id="IPR017853">
    <property type="entry name" value="GH"/>
</dbReference>
<comment type="similarity">
    <text evidence="2 7">Belongs to the glycosyl hydrolase 72 family.</text>
</comment>
<keyword evidence="7 9" id="KW-0472">Membrane</keyword>
<evidence type="ECO:0000256" key="1">
    <source>
        <dbReference type="ARBA" id="ARBA00004609"/>
    </source>
</evidence>
<dbReference type="GO" id="GO:0042124">
    <property type="term" value="F:1,3-beta-glucanosyltransferase activity"/>
    <property type="evidence" value="ECO:0007669"/>
    <property type="project" value="TreeGrafter"/>
</dbReference>
<evidence type="ECO:0000256" key="9">
    <source>
        <dbReference type="SAM" id="Phobius"/>
    </source>
</evidence>
<dbReference type="SUPFAM" id="SSF51445">
    <property type="entry name" value="(Trans)glycosidases"/>
    <property type="match status" value="1"/>
</dbReference>
<evidence type="ECO:0000256" key="7">
    <source>
        <dbReference type="RuleBase" id="RU361209"/>
    </source>
</evidence>
<dbReference type="GO" id="GO:0071970">
    <property type="term" value="P:fungal-type cell wall (1-&gt;3)-beta-D-glucan biosynthetic process"/>
    <property type="evidence" value="ECO:0007669"/>
    <property type="project" value="TreeGrafter"/>
</dbReference>
<dbReference type="Pfam" id="PF03198">
    <property type="entry name" value="Glyco_hydro_72"/>
    <property type="match status" value="1"/>
</dbReference>
<comment type="function">
    <text evidence="6">Splits internally a 1,3-beta-glucan molecule and transfers the newly generated reducing end (the donor) to the non-reducing end of another 1,3-beta-glucan molecule (the acceptor) forming a 1,3-beta linkage, resulting in the elongation of 1,3-beta-glucan chains in the cell wall. Involved in cell wall morphogenesis.</text>
</comment>
<dbReference type="GeneID" id="81586673"/>
<dbReference type="RefSeq" id="XP_056752216.1">
    <property type="nucleotide sequence ID" value="XM_056896431.1"/>
</dbReference>
<dbReference type="GO" id="GO:0031505">
    <property type="term" value="P:fungal-type cell wall organization"/>
    <property type="evidence" value="ECO:0007669"/>
    <property type="project" value="TreeGrafter"/>
</dbReference>
<feature type="region of interest" description="Disordered" evidence="8">
    <location>
        <begin position="350"/>
        <end position="371"/>
    </location>
</feature>
<keyword evidence="7" id="KW-0808">Transferase</keyword>
<keyword evidence="7" id="KW-0336">GPI-anchor</keyword>
<dbReference type="EC" id="2.4.1.-" evidence="7"/>
<evidence type="ECO:0000256" key="3">
    <source>
        <dbReference type="ARBA" id="ARBA00022729"/>
    </source>
</evidence>
<evidence type="ECO:0000313" key="11">
    <source>
        <dbReference type="Proteomes" id="UP001213799"/>
    </source>
</evidence>
<reference evidence="10" key="1">
    <citation type="journal article" date="2023" name="IMA Fungus">
        <title>Comparative genomic study of the Penicillium genus elucidates a diverse pangenome and 15 lateral gene transfer events.</title>
        <authorList>
            <person name="Petersen C."/>
            <person name="Sorensen T."/>
            <person name="Nielsen M.R."/>
            <person name="Sondergaard T.E."/>
            <person name="Sorensen J.L."/>
            <person name="Fitzpatrick D.A."/>
            <person name="Frisvad J.C."/>
            <person name="Nielsen K.L."/>
        </authorList>
    </citation>
    <scope>NUCLEOTIDE SEQUENCE</scope>
    <source>
        <strain evidence="10">IBT 12815</strain>
    </source>
</reference>
<comment type="caution">
    <text evidence="10">The sequence shown here is derived from an EMBL/GenBank/DDBJ whole genome shotgun (WGS) entry which is preliminary data.</text>
</comment>
<dbReference type="Gene3D" id="3.20.20.80">
    <property type="entry name" value="Glycosidases"/>
    <property type="match status" value="1"/>
</dbReference>
<dbReference type="Proteomes" id="UP001213799">
    <property type="component" value="Unassembled WGS sequence"/>
</dbReference>
<feature type="compositionally biased region" description="Polar residues" evidence="8">
    <location>
        <begin position="428"/>
        <end position="441"/>
    </location>
</feature>
<dbReference type="PANTHER" id="PTHR31468">
    <property type="entry name" value="1,3-BETA-GLUCANOSYLTRANSFERASE GAS1"/>
    <property type="match status" value="1"/>
</dbReference>
<comment type="subcellular location">
    <subcellularLocation>
        <location evidence="1 7">Cell membrane</location>
        <topology evidence="1 7">Lipid-anchor</topology>
        <topology evidence="1 7">GPI-anchor</topology>
    </subcellularLocation>
</comment>
<gene>
    <name evidence="10" type="ORF">N7537_005374</name>
</gene>
<dbReference type="EMBL" id="JAQJAE010000003">
    <property type="protein sequence ID" value="KAJ5602418.1"/>
    <property type="molecule type" value="Genomic_DNA"/>
</dbReference>